<feature type="transmembrane region" description="Helical" evidence="7">
    <location>
        <begin position="110"/>
        <end position="129"/>
    </location>
</feature>
<evidence type="ECO:0000256" key="2">
    <source>
        <dbReference type="ARBA" id="ARBA00005801"/>
    </source>
</evidence>
<feature type="domain" description="Prepilin type IV endopeptidase peptidase" evidence="8">
    <location>
        <begin position="119"/>
        <end position="221"/>
    </location>
</feature>
<comment type="subcellular location">
    <subcellularLocation>
        <location evidence="1">Cell membrane</location>
        <topology evidence="1">Multi-pass membrane protein</topology>
    </subcellularLocation>
</comment>
<dbReference type="GeneID" id="93337961"/>
<dbReference type="RefSeq" id="WP_242943413.1">
    <property type="nucleotide sequence ID" value="NZ_FUYF01000006.1"/>
</dbReference>
<proteinExistence type="inferred from homology"/>
<protein>
    <submittedName>
        <fullName evidence="10">Leader peptidase (Prepilin peptidase) / N-methyltransferase</fullName>
    </submittedName>
</protein>
<dbReference type="Gene3D" id="1.20.120.1220">
    <property type="match status" value="1"/>
</dbReference>
<sequence>MLLLELLLGLIRFLLGAALFSFMNVVAWRLPRGMDPLKGRSVCPQCGHTLGAPDLVPVFSWLFLRGRCRHCGAHIPARYLLVELLGGVLALGCTWRYGAAYALPGGLFGMSWAALLALAVCGILLSVSLIDAETQTIPDRLNLALAVCGAVSVLLSPADWLPHVIGALCVSVPMFLLCLVIDGAFGGGDIKLMAATGLFLGWQNTLLAMFFSIVFGGMYGIYLLAAKKAGKKDHFAFGPFLCAGIVIAMLFGGPVLEWYCAFL</sequence>
<evidence type="ECO:0000256" key="7">
    <source>
        <dbReference type="SAM" id="Phobius"/>
    </source>
</evidence>
<feature type="transmembrane region" description="Helical" evidence="7">
    <location>
        <begin position="164"/>
        <end position="185"/>
    </location>
</feature>
<dbReference type="SUPFAM" id="SSF144020">
    <property type="entry name" value="FdhE-like"/>
    <property type="match status" value="1"/>
</dbReference>
<dbReference type="GO" id="GO:0008168">
    <property type="term" value="F:methyltransferase activity"/>
    <property type="evidence" value="ECO:0007669"/>
    <property type="project" value="UniProtKB-KW"/>
</dbReference>
<evidence type="ECO:0000256" key="3">
    <source>
        <dbReference type="ARBA" id="ARBA00022475"/>
    </source>
</evidence>
<feature type="domain" description="Prepilin peptidase A24 N-terminal" evidence="9">
    <location>
        <begin position="14"/>
        <end position="97"/>
    </location>
</feature>
<dbReference type="Pfam" id="PF06750">
    <property type="entry name" value="A24_N_bact"/>
    <property type="match status" value="1"/>
</dbReference>
<dbReference type="PANTHER" id="PTHR30487:SF0">
    <property type="entry name" value="PREPILIN LEADER PEPTIDASE_N-METHYLTRANSFERASE-RELATED"/>
    <property type="match status" value="1"/>
</dbReference>
<keyword evidence="10" id="KW-0808">Transferase</keyword>
<feature type="transmembrane region" description="Helical" evidence="7">
    <location>
        <begin position="6"/>
        <end position="30"/>
    </location>
</feature>
<evidence type="ECO:0000256" key="5">
    <source>
        <dbReference type="ARBA" id="ARBA00022989"/>
    </source>
</evidence>
<keyword evidence="3" id="KW-1003">Cell membrane</keyword>
<feature type="transmembrane region" description="Helical" evidence="7">
    <location>
        <begin position="206"/>
        <end position="225"/>
    </location>
</feature>
<dbReference type="GO" id="GO:0032259">
    <property type="term" value="P:methylation"/>
    <property type="evidence" value="ECO:0007669"/>
    <property type="project" value="UniProtKB-KW"/>
</dbReference>
<keyword evidence="11" id="KW-1185">Reference proteome</keyword>
<evidence type="ECO:0000313" key="11">
    <source>
        <dbReference type="Proteomes" id="UP000190286"/>
    </source>
</evidence>
<keyword evidence="10" id="KW-0489">Methyltransferase</keyword>
<dbReference type="Proteomes" id="UP000190286">
    <property type="component" value="Unassembled WGS sequence"/>
</dbReference>
<dbReference type="InterPro" id="IPR050882">
    <property type="entry name" value="Prepilin_peptidase/N-MTase"/>
</dbReference>
<dbReference type="AlphaFoldDB" id="A0A1T4X606"/>
<keyword evidence="5 7" id="KW-1133">Transmembrane helix</keyword>
<dbReference type="PANTHER" id="PTHR30487">
    <property type="entry name" value="TYPE 4 PREPILIN-LIKE PROTEINS LEADER PEPTIDE-PROCESSING ENZYME"/>
    <property type="match status" value="1"/>
</dbReference>
<evidence type="ECO:0000256" key="1">
    <source>
        <dbReference type="ARBA" id="ARBA00004651"/>
    </source>
</evidence>
<dbReference type="InterPro" id="IPR024064">
    <property type="entry name" value="FdhE-like_sf"/>
</dbReference>
<reference evidence="10 11" key="1">
    <citation type="submission" date="2017-02" db="EMBL/GenBank/DDBJ databases">
        <authorList>
            <person name="Peterson S.W."/>
        </authorList>
    </citation>
    <scope>NUCLEOTIDE SEQUENCE [LARGE SCALE GENOMIC DNA]</scope>
    <source>
        <strain evidence="10 11">ATCC 27749</strain>
    </source>
</reference>
<evidence type="ECO:0000256" key="6">
    <source>
        <dbReference type="ARBA" id="ARBA00023136"/>
    </source>
</evidence>
<name>A0A1T4X606_9FIRM</name>
<gene>
    <name evidence="10" type="ORF">SAMN02745178_01498</name>
</gene>
<accession>A0A1T4X606</accession>
<dbReference type="EMBL" id="FUYF01000006">
    <property type="protein sequence ID" value="SKA85063.1"/>
    <property type="molecule type" value="Genomic_DNA"/>
</dbReference>
<comment type="similarity">
    <text evidence="2">Belongs to the peptidase A24 family.</text>
</comment>
<evidence type="ECO:0000256" key="4">
    <source>
        <dbReference type="ARBA" id="ARBA00022692"/>
    </source>
</evidence>
<dbReference type="GO" id="GO:0006465">
    <property type="term" value="P:signal peptide processing"/>
    <property type="evidence" value="ECO:0007669"/>
    <property type="project" value="TreeGrafter"/>
</dbReference>
<dbReference type="InterPro" id="IPR010627">
    <property type="entry name" value="Prepilin_pept_A24_N"/>
</dbReference>
<feature type="transmembrane region" description="Helical" evidence="7">
    <location>
        <begin position="79"/>
        <end position="98"/>
    </location>
</feature>
<evidence type="ECO:0000259" key="8">
    <source>
        <dbReference type="Pfam" id="PF01478"/>
    </source>
</evidence>
<evidence type="ECO:0000259" key="9">
    <source>
        <dbReference type="Pfam" id="PF06750"/>
    </source>
</evidence>
<dbReference type="GO" id="GO:0005886">
    <property type="term" value="C:plasma membrane"/>
    <property type="evidence" value="ECO:0007669"/>
    <property type="project" value="UniProtKB-SubCell"/>
</dbReference>
<dbReference type="InterPro" id="IPR000045">
    <property type="entry name" value="Prepilin_IV_endopep_pep"/>
</dbReference>
<dbReference type="Pfam" id="PF01478">
    <property type="entry name" value="Peptidase_A24"/>
    <property type="match status" value="1"/>
</dbReference>
<evidence type="ECO:0000313" key="10">
    <source>
        <dbReference type="EMBL" id="SKA85063.1"/>
    </source>
</evidence>
<keyword evidence="4 7" id="KW-0812">Transmembrane</keyword>
<organism evidence="10 11">
    <name type="scientific">Gemmiger formicilis</name>
    <dbReference type="NCBI Taxonomy" id="745368"/>
    <lineage>
        <taxon>Bacteria</taxon>
        <taxon>Bacillati</taxon>
        <taxon>Bacillota</taxon>
        <taxon>Clostridia</taxon>
        <taxon>Eubacteriales</taxon>
        <taxon>Gemmiger</taxon>
    </lineage>
</organism>
<dbReference type="GO" id="GO:0004190">
    <property type="term" value="F:aspartic-type endopeptidase activity"/>
    <property type="evidence" value="ECO:0007669"/>
    <property type="project" value="InterPro"/>
</dbReference>
<dbReference type="STRING" id="745368.SAMN02745178_01498"/>
<keyword evidence="6 7" id="KW-0472">Membrane</keyword>
<feature type="transmembrane region" description="Helical" evidence="7">
    <location>
        <begin position="237"/>
        <end position="260"/>
    </location>
</feature>